<feature type="signal peptide" evidence="2">
    <location>
        <begin position="1"/>
        <end position="28"/>
    </location>
</feature>
<keyword evidence="5" id="KW-1185">Reference proteome</keyword>
<evidence type="ECO:0000256" key="2">
    <source>
        <dbReference type="SAM" id="SignalP"/>
    </source>
</evidence>
<dbReference type="Gene3D" id="3.30.70.1060">
    <property type="entry name" value="Dimeric alpha+beta barrel"/>
    <property type="match status" value="1"/>
</dbReference>
<dbReference type="OrthoDB" id="8481699at2"/>
<proteinExistence type="inferred from homology"/>
<comment type="similarity">
    <text evidence="1">Belongs to the YciI family.</text>
</comment>
<evidence type="ECO:0000313" key="4">
    <source>
        <dbReference type="EMBL" id="AVP96954.1"/>
    </source>
</evidence>
<reference evidence="4 5" key="2">
    <citation type="submission" date="2018-03" db="EMBL/GenBank/DDBJ databases">
        <authorList>
            <person name="Keele B.F."/>
        </authorList>
    </citation>
    <scope>NUCLEOTIDE SEQUENCE [LARGE SCALE GENOMIC DNA]</scope>
    <source>
        <strain evidence="4 5">D13</strain>
    </source>
</reference>
<dbReference type="Proteomes" id="UP000241074">
    <property type="component" value="Chromosome"/>
</dbReference>
<feature type="chain" id="PRO_5015128430" description="YCII-related domain-containing protein" evidence="2">
    <location>
        <begin position="29"/>
        <end position="174"/>
    </location>
</feature>
<dbReference type="InterPro" id="IPR005545">
    <property type="entry name" value="YCII"/>
</dbReference>
<keyword evidence="2" id="KW-0732">Signal</keyword>
<protein>
    <recommendedName>
        <fullName evidence="3">YCII-related domain-containing protein</fullName>
    </recommendedName>
</protein>
<dbReference type="KEGG" id="xba:C7S18_06965"/>
<dbReference type="InterPro" id="IPR011008">
    <property type="entry name" value="Dimeric_a/b-barrel"/>
</dbReference>
<feature type="domain" description="YCII-related" evidence="3">
    <location>
        <begin position="83"/>
        <end position="145"/>
    </location>
</feature>
<dbReference type="EMBL" id="CP027860">
    <property type="protein sequence ID" value="AVP96954.1"/>
    <property type="molecule type" value="Genomic_DNA"/>
</dbReference>
<sequence length="174" mass="18828">MISTQSIRHRWLLSVLLLVVLVPGFSTAAESPPTASATDAAAPVPNPKFDAQLAKRAGADLHGMRNYVLVILKSSTTPMPKGPERDAMFQGHFANMQRLSDAGILKVAGPLDGVDGWRGLFVLAVETVEEAKEHVATDPVIKNGEMVAEYHRFFSSAALMLIPELHEQVAETPM</sequence>
<dbReference type="SUPFAM" id="SSF54909">
    <property type="entry name" value="Dimeric alpha+beta barrel"/>
    <property type="match status" value="1"/>
</dbReference>
<dbReference type="AlphaFoldDB" id="A0A2P1PQ39"/>
<evidence type="ECO:0000313" key="5">
    <source>
        <dbReference type="Proteomes" id="UP000241074"/>
    </source>
</evidence>
<evidence type="ECO:0000259" key="3">
    <source>
        <dbReference type="Pfam" id="PF03795"/>
    </source>
</evidence>
<accession>A0A2P1PQ39</accession>
<evidence type="ECO:0000256" key="1">
    <source>
        <dbReference type="ARBA" id="ARBA00007689"/>
    </source>
</evidence>
<reference evidence="4 5" key="1">
    <citation type="submission" date="2018-03" db="EMBL/GenBank/DDBJ databases">
        <title>Ahniella affigens gen. nov., sp. nov., a gammaproteobacterium isolated from sandy soil near a stream.</title>
        <authorList>
            <person name="Ko Y."/>
            <person name="Kim J.-H."/>
        </authorList>
    </citation>
    <scope>NUCLEOTIDE SEQUENCE [LARGE SCALE GENOMIC DNA]</scope>
    <source>
        <strain evidence="4 5">D13</strain>
    </source>
</reference>
<organism evidence="4 5">
    <name type="scientific">Ahniella affigens</name>
    <dbReference type="NCBI Taxonomy" id="2021234"/>
    <lineage>
        <taxon>Bacteria</taxon>
        <taxon>Pseudomonadati</taxon>
        <taxon>Pseudomonadota</taxon>
        <taxon>Gammaproteobacteria</taxon>
        <taxon>Lysobacterales</taxon>
        <taxon>Rhodanobacteraceae</taxon>
        <taxon>Ahniella</taxon>
    </lineage>
</organism>
<gene>
    <name evidence="4" type="ORF">C7S18_06965</name>
</gene>
<name>A0A2P1PQ39_9GAMM</name>
<dbReference type="Pfam" id="PF03795">
    <property type="entry name" value="YCII"/>
    <property type="match status" value="1"/>
</dbReference>
<dbReference type="RefSeq" id="WP_106890879.1">
    <property type="nucleotide sequence ID" value="NZ_CP027860.1"/>
</dbReference>